<dbReference type="RefSeq" id="WP_341838913.1">
    <property type="nucleotide sequence ID" value="NZ_CP149792.1"/>
</dbReference>
<dbReference type="Proteomes" id="UP001449657">
    <property type="component" value="Chromosome"/>
</dbReference>
<name>A0ABZ2YWC9_9BACT</name>
<protein>
    <submittedName>
        <fullName evidence="1">Alpha/beta hydrolase-fold protein</fullName>
    </submittedName>
</protein>
<dbReference type="SUPFAM" id="SSF53474">
    <property type="entry name" value="alpha/beta-Hydrolases"/>
    <property type="match status" value="1"/>
</dbReference>
<sequence>MLPRKESFGQYSIFLQREVTFDCFLPASPRETPHLLLVNDGQELDAMGFPAMLEHLQNHSHPSLWVAAIHAGPQRNQEYGTEKHVGARGEGCKASLYARFVLRELLPFLRDRYHQAFPDITFAGFSLGGLSALDIVWNHPDQFRKAGVFSGSLWWRSSTDGGPRIMHRQVEEGLFKPELKFFFEAGTEDELADRNANGVIDAVDDTEDLVRILETKGYEKGRHIQYALVPGGRHNTETWAGVMPDFLEWVVKTG</sequence>
<accession>A0ABZ2YWC9</accession>
<keyword evidence="1" id="KW-0378">Hydrolase</keyword>
<reference evidence="1 2" key="1">
    <citation type="submission" date="2024-03" db="EMBL/GenBank/DDBJ databases">
        <title>Chitinophaga caseinilytica sp. nov., a casein hydrolysing bacterium isolated from forest soil.</title>
        <authorList>
            <person name="Lee D.S."/>
            <person name="Han D.M."/>
            <person name="Baek J.H."/>
            <person name="Choi D.G."/>
            <person name="Jeon J.H."/>
            <person name="Jeon C.O."/>
        </authorList>
    </citation>
    <scope>NUCLEOTIDE SEQUENCE [LARGE SCALE GENOMIC DNA]</scope>
    <source>
        <strain evidence="1 2">KACC 19118</strain>
    </source>
</reference>
<proteinExistence type="predicted"/>
<dbReference type="PANTHER" id="PTHR48098">
    <property type="entry name" value="ENTEROCHELIN ESTERASE-RELATED"/>
    <property type="match status" value="1"/>
</dbReference>
<dbReference type="PANTHER" id="PTHR48098:SF6">
    <property type="entry name" value="FERRI-BACILLIBACTIN ESTERASE BESA"/>
    <property type="match status" value="1"/>
</dbReference>
<dbReference type="GO" id="GO:0016787">
    <property type="term" value="F:hydrolase activity"/>
    <property type="evidence" value="ECO:0007669"/>
    <property type="project" value="UniProtKB-KW"/>
</dbReference>
<evidence type="ECO:0000313" key="2">
    <source>
        <dbReference type="Proteomes" id="UP001449657"/>
    </source>
</evidence>
<dbReference type="InterPro" id="IPR000801">
    <property type="entry name" value="Esterase-like"/>
</dbReference>
<dbReference type="Pfam" id="PF00756">
    <property type="entry name" value="Esterase"/>
    <property type="match status" value="1"/>
</dbReference>
<dbReference type="Gene3D" id="3.40.50.1820">
    <property type="entry name" value="alpha/beta hydrolase"/>
    <property type="match status" value="1"/>
</dbReference>
<dbReference type="InterPro" id="IPR029058">
    <property type="entry name" value="AB_hydrolase_fold"/>
</dbReference>
<dbReference type="EMBL" id="CP150096">
    <property type="protein sequence ID" value="WZN44121.1"/>
    <property type="molecule type" value="Genomic_DNA"/>
</dbReference>
<gene>
    <name evidence="1" type="ORF">WJU22_14570</name>
</gene>
<dbReference type="InterPro" id="IPR050583">
    <property type="entry name" value="Mycobacterial_A85_antigen"/>
</dbReference>
<organism evidence="1 2">
    <name type="scientific">Chitinophaga caseinilytica</name>
    <dbReference type="NCBI Taxonomy" id="2267521"/>
    <lineage>
        <taxon>Bacteria</taxon>
        <taxon>Pseudomonadati</taxon>
        <taxon>Bacteroidota</taxon>
        <taxon>Chitinophagia</taxon>
        <taxon>Chitinophagales</taxon>
        <taxon>Chitinophagaceae</taxon>
        <taxon>Chitinophaga</taxon>
    </lineage>
</organism>
<evidence type="ECO:0000313" key="1">
    <source>
        <dbReference type="EMBL" id="WZN44121.1"/>
    </source>
</evidence>
<keyword evidence="2" id="KW-1185">Reference proteome</keyword>